<dbReference type="GeneID" id="30908666"/>
<evidence type="ECO:0000256" key="1">
    <source>
        <dbReference type="SAM" id="MobiDB-lite"/>
    </source>
</evidence>
<accession>A0A1B1DYM8</accession>
<dbReference type="Pfam" id="PF05795">
    <property type="entry name" value="Plasmodium_Vir"/>
    <property type="match status" value="1"/>
</dbReference>
<dbReference type="VEuPathDB" id="PlasmoDB:PCOAH_00019400"/>
<evidence type="ECO:0000313" key="3">
    <source>
        <dbReference type="Proteomes" id="UP000092716"/>
    </source>
</evidence>
<dbReference type="Proteomes" id="UP000092716">
    <property type="component" value="Chromosome 8"/>
</dbReference>
<gene>
    <name evidence="2" type="ORF">PCOAH_00019400</name>
</gene>
<dbReference type="RefSeq" id="XP_019914382.1">
    <property type="nucleotide sequence ID" value="XM_020058749.1"/>
</dbReference>
<evidence type="ECO:0000313" key="2">
    <source>
        <dbReference type="EMBL" id="ANQ07687.1"/>
    </source>
</evidence>
<dbReference type="EMBL" id="CP016246">
    <property type="protein sequence ID" value="ANQ07687.1"/>
    <property type="molecule type" value="Genomic_DNA"/>
</dbReference>
<keyword evidence="3" id="KW-1185">Reference proteome</keyword>
<dbReference type="InterPro" id="IPR008780">
    <property type="entry name" value="Plasmodium_Vir"/>
</dbReference>
<proteinExistence type="predicted"/>
<sequence>MAEKTCRIGSITETLTLDNSFYSNFESNTEGYSGDGGTEGSGVAQLKSQLGITCSHCTKIIDDAAKIDNAYLYACQQNGKQDYGDAPCRLFYYWFGHKYWPHLNGKTLSEILDKIYTTLENTSSCTSGTKCKFKYEEIDETTFEQMKGVFGYYHDYSEVQRELGTTAISCAKEWANYWTTLSTACKTMKDKCTGDSGHNVKSYCKDFNTTYAVHCDIANLHQEMEVLIKKIQREANEARNKATTTSSLSSIFGILGTIGAPLLLYKYKPWSSWFGNHSSGSSGRSNRRRRSTIRNGFDTLTEASATTVSTIADSTKMSTIYDRSPPKRGTRAGTNTTNNNTPGHHQRTNFE</sequence>
<dbReference type="KEGG" id="pcot:PCOAH_00019400"/>
<feature type="region of interest" description="Disordered" evidence="1">
    <location>
        <begin position="277"/>
        <end position="296"/>
    </location>
</feature>
<reference evidence="3" key="1">
    <citation type="submission" date="2016-06" db="EMBL/GenBank/DDBJ databases">
        <title>First high quality genome sequence of Plasmodium coatneyi using continuous long reads from single molecule, real-time sequencing.</title>
        <authorList>
            <person name="Chien J.-T."/>
            <person name="Pakala S.B."/>
            <person name="Geraldo J.A."/>
            <person name="Lapp S.A."/>
            <person name="Barnwell J.W."/>
            <person name="Kissinger J.C."/>
            <person name="Galinski M.R."/>
            <person name="Humphrey J.C."/>
        </authorList>
    </citation>
    <scope>NUCLEOTIDE SEQUENCE [LARGE SCALE GENOMIC DNA]</scope>
    <source>
        <strain evidence="3">Hackeri</strain>
    </source>
</reference>
<organism evidence="2 3">
    <name type="scientific">Plasmodium coatneyi</name>
    <dbReference type="NCBI Taxonomy" id="208452"/>
    <lineage>
        <taxon>Eukaryota</taxon>
        <taxon>Sar</taxon>
        <taxon>Alveolata</taxon>
        <taxon>Apicomplexa</taxon>
        <taxon>Aconoidasida</taxon>
        <taxon>Haemosporida</taxon>
        <taxon>Plasmodiidae</taxon>
        <taxon>Plasmodium</taxon>
    </lineage>
</organism>
<protein>
    <submittedName>
        <fullName evidence="2">KIR protein</fullName>
    </submittedName>
</protein>
<name>A0A1B1DYM8_9APIC</name>
<dbReference type="AlphaFoldDB" id="A0A1B1DYM8"/>
<feature type="region of interest" description="Disordered" evidence="1">
    <location>
        <begin position="316"/>
        <end position="351"/>
    </location>
</feature>